<proteinExistence type="predicted"/>
<organism evidence="1 2">
    <name type="scientific">Bos mutus</name>
    <name type="common">wild yak</name>
    <dbReference type="NCBI Taxonomy" id="72004"/>
    <lineage>
        <taxon>Eukaryota</taxon>
        <taxon>Metazoa</taxon>
        <taxon>Chordata</taxon>
        <taxon>Craniata</taxon>
        <taxon>Vertebrata</taxon>
        <taxon>Euteleostomi</taxon>
        <taxon>Mammalia</taxon>
        <taxon>Eutheria</taxon>
        <taxon>Laurasiatheria</taxon>
        <taxon>Artiodactyla</taxon>
        <taxon>Ruminantia</taxon>
        <taxon>Pecora</taxon>
        <taxon>Bovidae</taxon>
        <taxon>Bovinae</taxon>
        <taxon>Bos</taxon>
    </lineage>
</organism>
<name>A0A6B0SHW9_9CETA</name>
<evidence type="ECO:0000313" key="2">
    <source>
        <dbReference type="Proteomes" id="UP000322234"/>
    </source>
</evidence>
<keyword evidence="2" id="KW-1185">Reference proteome</keyword>
<dbReference type="AlphaFoldDB" id="A0A6B0SHW9"/>
<gene>
    <name evidence="1" type="ORF">E5288_WYG015409</name>
</gene>
<reference evidence="1" key="1">
    <citation type="submission" date="2019-10" db="EMBL/GenBank/DDBJ databases">
        <title>The sequence and de novo assembly of the wild yak genome.</title>
        <authorList>
            <person name="Liu Y."/>
        </authorList>
    </citation>
    <scope>NUCLEOTIDE SEQUENCE [LARGE SCALE GENOMIC DNA]</scope>
    <source>
        <strain evidence="1">WY2019</strain>
    </source>
</reference>
<sequence length="97" mass="10912">MPTPQVDRSAPDRRLIACPAFGLCLPCPCELRLPSDRPYLQTHAPPFYLGPRACGFNSKWLRFHINGTGHNPLQICGRNKGVRIKSWNNVRPFEAIG</sequence>
<accession>A0A6B0SHW9</accession>
<dbReference type="Proteomes" id="UP000322234">
    <property type="component" value="Unassembled WGS sequence"/>
</dbReference>
<dbReference type="EMBL" id="VBQZ03000240">
    <property type="protein sequence ID" value="MXQ98433.1"/>
    <property type="molecule type" value="Genomic_DNA"/>
</dbReference>
<protein>
    <submittedName>
        <fullName evidence="1">Uncharacterized protein</fullName>
    </submittedName>
</protein>
<comment type="caution">
    <text evidence="1">The sequence shown here is derived from an EMBL/GenBank/DDBJ whole genome shotgun (WGS) entry which is preliminary data.</text>
</comment>
<evidence type="ECO:0000313" key="1">
    <source>
        <dbReference type="EMBL" id="MXQ98433.1"/>
    </source>
</evidence>